<feature type="chain" id="PRO_5012456164" evidence="1">
    <location>
        <begin position="18"/>
        <end position="133"/>
    </location>
</feature>
<dbReference type="AlphaFoldDB" id="A0A1P8MZT1"/>
<accession>A0A1P8MZT1</accession>
<keyword evidence="3" id="KW-1185">Reference proteome</keyword>
<dbReference type="Proteomes" id="UP000186336">
    <property type="component" value="Chromosome"/>
</dbReference>
<evidence type="ECO:0000256" key="1">
    <source>
        <dbReference type="SAM" id="SignalP"/>
    </source>
</evidence>
<name>A0A1P8MZT1_9RHOB</name>
<keyword evidence="1" id="KW-0732">Signal</keyword>
<sequence length="133" mass="14857">MLPAALIAISVTSAAWASCSPIDDPEALADLERFKTLVTDGEFGTAMLPFEISQSAKTQLVGGLEAVAPNGFEDCTTIKRVRQSDHFISEIFMTEADGKVLYWAISGQIRRGSFRMINFNYSDRFEDFRELMY</sequence>
<evidence type="ECO:0000313" key="2">
    <source>
        <dbReference type="EMBL" id="APX13419.1"/>
    </source>
</evidence>
<dbReference type="KEGG" id="tom:BWR18_18310"/>
<feature type="signal peptide" evidence="1">
    <location>
        <begin position="1"/>
        <end position="17"/>
    </location>
</feature>
<gene>
    <name evidence="2" type="ORF">BWR18_18310</name>
</gene>
<dbReference type="EMBL" id="CP019312">
    <property type="protein sequence ID" value="APX13419.1"/>
    <property type="molecule type" value="Genomic_DNA"/>
</dbReference>
<evidence type="ECO:0000313" key="3">
    <source>
        <dbReference type="Proteomes" id="UP000186336"/>
    </source>
</evidence>
<organism evidence="2 3">
    <name type="scientific">Tateyamaria omphalii</name>
    <dbReference type="NCBI Taxonomy" id="299262"/>
    <lineage>
        <taxon>Bacteria</taxon>
        <taxon>Pseudomonadati</taxon>
        <taxon>Pseudomonadota</taxon>
        <taxon>Alphaproteobacteria</taxon>
        <taxon>Rhodobacterales</taxon>
        <taxon>Roseobacteraceae</taxon>
        <taxon>Tateyamaria</taxon>
    </lineage>
</organism>
<proteinExistence type="predicted"/>
<protein>
    <submittedName>
        <fullName evidence="2">Uncharacterized protein</fullName>
    </submittedName>
</protein>
<dbReference type="STRING" id="299262.BWR18_18310"/>
<reference evidence="2 3" key="1">
    <citation type="submission" date="2017-01" db="EMBL/GenBank/DDBJ databases">
        <title>Complete genome of Tateyamaria omphalii DOK1-4 isolated from seawater in Dokdo.</title>
        <authorList>
            <person name="Kim J.H."/>
            <person name="Chi W.-J."/>
        </authorList>
    </citation>
    <scope>NUCLEOTIDE SEQUENCE [LARGE SCALE GENOMIC DNA]</scope>
    <source>
        <strain evidence="2 3">DOK1-4</strain>
    </source>
</reference>